<reference evidence="2 3" key="1">
    <citation type="journal article" date="2013" name="Genome Announc.">
        <title>Whole-Genome Sequence of the Clinical Strain Corynebacterium argentoratense DSM 44202, Isolated from a Human Throat Specimen.</title>
        <authorList>
            <person name="Bomholt C."/>
            <person name="Glaub A."/>
            <person name="Gravermann K."/>
            <person name="Albersmeier A."/>
            <person name="Brinkrolf K."/>
            <person name="Ruckert C."/>
            <person name="Tauch A."/>
        </authorList>
    </citation>
    <scope>NUCLEOTIDE SEQUENCE [LARGE SCALE GENOMIC DNA]</scope>
    <source>
        <strain evidence="2">DSM 44202</strain>
    </source>
</reference>
<gene>
    <name evidence="2" type="ORF">CARG_08060</name>
</gene>
<name>U3GWP3_9CORY</name>
<dbReference type="InterPro" id="IPR000905">
    <property type="entry name" value="Gcp-like_dom"/>
</dbReference>
<evidence type="ECO:0000313" key="2">
    <source>
        <dbReference type="EMBL" id="AGU15729.1"/>
    </source>
</evidence>
<proteinExistence type="predicted"/>
<accession>U3GWP3</accession>
<dbReference type="HOGENOM" id="CLU_064886_3_3_11"/>
<organism evidence="2 3">
    <name type="scientific">Corynebacterium argentoratense DSM 44202</name>
    <dbReference type="NCBI Taxonomy" id="1348662"/>
    <lineage>
        <taxon>Bacteria</taxon>
        <taxon>Bacillati</taxon>
        <taxon>Actinomycetota</taxon>
        <taxon>Actinomycetes</taxon>
        <taxon>Mycobacteriales</taxon>
        <taxon>Corynebacteriaceae</taxon>
        <taxon>Corynebacterium</taxon>
    </lineage>
</organism>
<dbReference type="InterPro" id="IPR043129">
    <property type="entry name" value="ATPase_NBD"/>
</dbReference>
<dbReference type="AlphaFoldDB" id="U3GWP3"/>
<dbReference type="GO" id="GO:0002949">
    <property type="term" value="P:tRNA threonylcarbamoyladenosine modification"/>
    <property type="evidence" value="ECO:0007669"/>
    <property type="project" value="InterPro"/>
</dbReference>
<dbReference type="SUPFAM" id="SSF53067">
    <property type="entry name" value="Actin-like ATPase domain"/>
    <property type="match status" value="2"/>
</dbReference>
<dbReference type="Proteomes" id="UP000016943">
    <property type="component" value="Chromosome"/>
</dbReference>
<dbReference type="eggNOG" id="COG1214">
    <property type="taxonomic scope" value="Bacteria"/>
</dbReference>
<dbReference type="PATRIC" id="fig|1348662.3.peg.1594"/>
<dbReference type="Pfam" id="PF00814">
    <property type="entry name" value="TsaD"/>
    <property type="match status" value="1"/>
</dbReference>
<sequence length="215" mass="22247">MLVVGLVRASDMPGGRGPVVEVLATREIEDCRQHNELLVPTVLAVVAEAGVQLDDVAGVVVGCGPGPFTGLRVGMASAMALADALGVECVGVRSLDAIAVDALRGVPDVVDARSVLVVTDARRREGYWARYECGGGVPRLVEGPEVSPPAEIVGDVDVLCVPDGAWEQKVGARGRVVVGRPSASALAELAVGGVTVDVVPLYLRRPDAQVPKAMR</sequence>
<dbReference type="STRING" id="1348662.CARG_08060"/>
<evidence type="ECO:0000259" key="1">
    <source>
        <dbReference type="Pfam" id="PF00814"/>
    </source>
</evidence>
<dbReference type="Gene3D" id="3.30.420.40">
    <property type="match status" value="2"/>
</dbReference>
<protein>
    <recommendedName>
        <fullName evidence="1">Gcp-like domain-containing protein</fullName>
    </recommendedName>
</protein>
<feature type="domain" description="Gcp-like" evidence="1">
    <location>
        <begin position="32"/>
        <end position="154"/>
    </location>
</feature>
<dbReference type="KEGG" id="caz:CARG_08060"/>
<keyword evidence="3" id="KW-1185">Reference proteome</keyword>
<dbReference type="InterPro" id="IPR022496">
    <property type="entry name" value="T6A_TsaB"/>
</dbReference>
<dbReference type="NCBIfam" id="TIGR03725">
    <property type="entry name" value="T6A_YeaZ"/>
    <property type="match status" value="1"/>
</dbReference>
<evidence type="ECO:0000313" key="3">
    <source>
        <dbReference type="Proteomes" id="UP000016943"/>
    </source>
</evidence>
<dbReference type="EMBL" id="CP006365">
    <property type="protein sequence ID" value="AGU15729.1"/>
    <property type="molecule type" value="Genomic_DNA"/>
</dbReference>